<dbReference type="STRING" id="1850246.LPB138_10745"/>
<dbReference type="SUPFAM" id="SSF51430">
    <property type="entry name" value="NAD(P)-linked oxidoreductase"/>
    <property type="match status" value="1"/>
</dbReference>
<dbReference type="OrthoDB" id="9773828at2"/>
<dbReference type="KEGG" id="lul:LPB138_10745"/>
<evidence type="ECO:0000259" key="2">
    <source>
        <dbReference type="Pfam" id="PF00248"/>
    </source>
</evidence>
<proteinExistence type="predicted"/>
<evidence type="ECO:0000313" key="4">
    <source>
        <dbReference type="Proteomes" id="UP000176050"/>
    </source>
</evidence>
<dbReference type="InterPro" id="IPR050523">
    <property type="entry name" value="AKR_Detox_Biosynth"/>
</dbReference>
<accession>A0A1D8P971</accession>
<evidence type="ECO:0000256" key="1">
    <source>
        <dbReference type="ARBA" id="ARBA00023002"/>
    </source>
</evidence>
<dbReference type="AlphaFoldDB" id="A0A1D8P971"/>
<dbReference type="Pfam" id="PF00248">
    <property type="entry name" value="Aldo_ket_red"/>
    <property type="match status" value="1"/>
</dbReference>
<protein>
    <submittedName>
        <fullName evidence="3">Aldo/keto reductase</fullName>
    </submittedName>
</protein>
<reference evidence="3 4" key="1">
    <citation type="submission" date="2016-10" db="EMBL/GenBank/DDBJ databases">
        <title>Lutibacter sp. LPB0138, isolated from marine gastropod.</title>
        <authorList>
            <person name="Kim E."/>
            <person name="Yi H."/>
        </authorList>
    </citation>
    <scope>NUCLEOTIDE SEQUENCE [LARGE SCALE GENOMIC DNA]</scope>
    <source>
        <strain evidence="3 4">LPB0138</strain>
    </source>
</reference>
<dbReference type="InterPro" id="IPR036812">
    <property type="entry name" value="NAD(P)_OxRdtase_dom_sf"/>
</dbReference>
<sequence>MRYTKLPNTNYEVSKICLGTMTWGEQNSEKEAHEQLDFAVENGINFIDTAELYAVPTSPETQGLTEKYIGTWLAKGNRDKIIIASKVAGPNTVNRHNIRDDGFTREVINQAVDNSLKRMKTDHIELYQLHWPERKTNCFGKRNFIYDPSDEWQDNFHDILETLDELIKAGKIGHVGLSNETPWGLMRYLEEHKYKGLPKMISVQNPYNLLNRTYEIGLSEMSIRENVACLPYSPLAWGYLSGKYIGGKTPKGRITDYPRMKRFTNPQTIIATEKYAEVAKKHGLSLTQMSLAFVNDQPFVTSNIIGATSIPQLKENIESINVRLTDECYSDIELVNTQHPNPAP</sequence>
<dbReference type="Proteomes" id="UP000176050">
    <property type="component" value="Chromosome"/>
</dbReference>
<dbReference type="EMBL" id="CP017478">
    <property type="protein sequence ID" value="AOW21125.1"/>
    <property type="molecule type" value="Genomic_DNA"/>
</dbReference>
<evidence type="ECO:0000313" key="3">
    <source>
        <dbReference type="EMBL" id="AOW21125.1"/>
    </source>
</evidence>
<dbReference type="GO" id="GO:0016491">
    <property type="term" value="F:oxidoreductase activity"/>
    <property type="evidence" value="ECO:0007669"/>
    <property type="project" value="UniProtKB-KW"/>
</dbReference>
<name>A0A1D8P971_9FLAO</name>
<organism evidence="3 4">
    <name type="scientific">Urechidicola croceus</name>
    <dbReference type="NCBI Taxonomy" id="1850246"/>
    <lineage>
        <taxon>Bacteria</taxon>
        <taxon>Pseudomonadati</taxon>
        <taxon>Bacteroidota</taxon>
        <taxon>Flavobacteriia</taxon>
        <taxon>Flavobacteriales</taxon>
        <taxon>Flavobacteriaceae</taxon>
        <taxon>Urechidicola</taxon>
    </lineage>
</organism>
<dbReference type="PANTHER" id="PTHR43364:SF4">
    <property type="entry name" value="NAD(P)-LINKED OXIDOREDUCTASE SUPERFAMILY PROTEIN"/>
    <property type="match status" value="1"/>
</dbReference>
<keyword evidence="4" id="KW-1185">Reference proteome</keyword>
<gene>
    <name evidence="3" type="ORF">LPB138_10745</name>
</gene>
<dbReference type="NCBIfam" id="NF007912">
    <property type="entry name" value="PRK10625.1"/>
    <property type="match status" value="1"/>
</dbReference>
<feature type="domain" description="NADP-dependent oxidoreductase" evidence="2">
    <location>
        <begin position="15"/>
        <end position="333"/>
    </location>
</feature>
<dbReference type="RefSeq" id="WP_070237289.1">
    <property type="nucleotide sequence ID" value="NZ_CP017478.1"/>
</dbReference>
<dbReference type="PANTHER" id="PTHR43364">
    <property type="entry name" value="NADH-SPECIFIC METHYLGLYOXAL REDUCTASE-RELATED"/>
    <property type="match status" value="1"/>
</dbReference>
<keyword evidence="1" id="KW-0560">Oxidoreductase</keyword>
<dbReference type="CDD" id="cd19094">
    <property type="entry name" value="AKR_Tas-like"/>
    <property type="match status" value="1"/>
</dbReference>
<dbReference type="Gene3D" id="3.20.20.100">
    <property type="entry name" value="NADP-dependent oxidoreductase domain"/>
    <property type="match status" value="1"/>
</dbReference>
<dbReference type="InterPro" id="IPR023210">
    <property type="entry name" value="NADP_OxRdtase_dom"/>
</dbReference>